<dbReference type="PROSITE" id="PS00409">
    <property type="entry name" value="PROKAR_NTER_METHYL"/>
    <property type="match status" value="1"/>
</dbReference>
<accession>A0A502L5G7</accession>
<keyword evidence="9" id="KW-0472">Membrane</keyword>
<dbReference type="Gene3D" id="3.30.700.10">
    <property type="entry name" value="Glycoprotein, Type 4 Pilin"/>
    <property type="match status" value="1"/>
</dbReference>
<evidence type="ECO:0000256" key="1">
    <source>
        <dbReference type="ARBA" id="ARBA00004377"/>
    </source>
</evidence>
<keyword evidence="6" id="KW-0997">Cell inner membrane</keyword>
<dbReference type="GO" id="GO:0015627">
    <property type="term" value="C:type II protein secretion system complex"/>
    <property type="evidence" value="ECO:0007669"/>
    <property type="project" value="InterPro"/>
</dbReference>
<dbReference type="InterPro" id="IPR010054">
    <property type="entry name" value="Type2_sec_GspG"/>
</dbReference>
<comment type="subcellular location">
    <subcellularLocation>
        <location evidence="1">Cell inner membrane</location>
        <topology evidence="1">Single-pass membrane protein</topology>
    </subcellularLocation>
</comment>
<dbReference type="InterPro" id="IPR013545">
    <property type="entry name" value="T2SS_protein-GspG_C"/>
</dbReference>
<dbReference type="Proteomes" id="UP000315303">
    <property type="component" value="Unassembled WGS sequence"/>
</dbReference>
<keyword evidence="8" id="KW-1133">Transmembrane helix</keyword>
<dbReference type="InterPro" id="IPR045584">
    <property type="entry name" value="Pilin-like"/>
</dbReference>
<evidence type="ECO:0000256" key="7">
    <source>
        <dbReference type="ARBA" id="ARBA00022692"/>
    </source>
</evidence>
<dbReference type="PRINTS" id="PR00813">
    <property type="entry name" value="BCTERIALGSPG"/>
</dbReference>
<dbReference type="SUPFAM" id="SSF54523">
    <property type="entry name" value="Pili subunits"/>
    <property type="match status" value="1"/>
</dbReference>
<evidence type="ECO:0000256" key="8">
    <source>
        <dbReference type="ARBA" id="ARBA00022989"/>
    </source>
</evidence>
<comment type="caution">
    <text evidence="11">The sequence shown here is derived from an EMBL/GenBank/DDBJ whole genome shotgun (WGS) entry which is preliminary data.</text>
</comment>
<dbReference type="Pfam" id="PF07963">
    <property type="entry name" value="N_methyl"/>
    <property type="match status" value="1"/>
</dbReference>
<dbReference type="NCBIfam" id="TIGR01710">
    <property type="entry name" value="typeII_sec_gspG"/>
    <property type="match status" value="1"/>
</dbReference>
<dbReference type="InterPro" id="IPR012902">
    <property type="entry name" value="N_methyl_site"/>
</dbReference>
<sequence>MKKNKGFTLIELLITIVILGLLASIVAPEMFSKVGSTKRKTAAAQMKMFETAINTYRLDVGDLPESLEALRVKGDKKGWDGPYLPKNIPLDPWGNPYDYKVPGENGEPFYLASFGKDGQNGGEEDNADIIHQ</sequence>
<dbReference type="PANTHER" id="PTHR30093:SF44">
    <property type="entry name" value="TYPE II SECRETION SYSTEM CORE PROTEIN G"/>
    <property type="match status" value="1"/>
</dbReference>
<dbReference type="EMBL" id="SAWY01000002">
    <property type="protein sequence ID" value="TPH18976.1"/>
    <property type="molecule type" value="Genomic_DNA"/>
</dbReference>
<dbReference type="PANTHER" id="PTHR30093">
    <property type="entry name" value="GENERAL SECRETION PATHWAY PROTEIN G"/>
    <property type="match status" value="1"/>
</dbReference>
<organism evidence="11 12">
    <name type="scientific">Litorilituus lipolyticus</name>
    <dbReference type="NCBI Taxonomy" id="2491017"/>
    <lineage>
        <taxon>Bacteria</taxon>
        <taxon>Pseudomonadati</taxon>
        <taxon>Pseudomonadota</taxon>
        <taxon>Gammaproteobacteria</taxon>
        <taxon>Alteromonadales</taxon>
        <taxon>Colwelliaceae</taxon>
        <taxon>Litorilituus</taxon>
    </lineage>
</organism>
<evidence type="ECO:0000313" key="12">
    <source>
        <dbReference type="Proteomes" id="UP000315303"/>
    </source>
</evidence>
<name>A0A502L5G7_9GAMM</name>
<protein>
    <recommendedName>
        <fullName evidence="3">Type II secretion system core protein G</fullName>
    </recommendedName>
</protein>
<dbReference type="NCBIfam" id="TIGR02532">
    <property type="entry name" value="IV_pilin_GFxxxE"/>
    <property type="match status" value="1"/>
</dbReference>
<evidence type="ECO:0000313" key="11">
    <source>
        <dbReference type="EMBL" id="TPH18976.1"/>
    </source>
</evidence>
<gene>
    <name evidence="11" type="primary">gspG</name>
    <name evidence="11" type="ORF">EPA86_01385</name>
</gene>
<keyword evidence="7" id="KW-0812">Transmembrane</keyword>
<keyword evidence="12" id="KW-1185">Reference proteome</keyword>
<comment type="similarity">
    <text evidence="2">Belongs to the GSP G family.</text>
</comment>
<dbReference type="GO" id="GO:0015628">
    <property type="term" value="P:protein secretion by the type II secretion system"/>
    <property type="evidence" value="ECO:0007669"/>
    <property type="project" value="InterPro"/>
</dbReference>
<keyword evidence="5" id="KW-0488">Methylation</keyword>
<dbReference type="AlphaFoldDB" id="A0A502L5G7"/>
<evidence type="ECO:0000256" key="9">
    <source>
        <dbReference type="ARBA" id="ARBA00023136"/>
    </source>
</evidence>
<dbReference type="RefSeq" id="WP_140601143.1">
    <property type="nucleotide sequence ID" value="NZ_SAWY01000002.1"/>
</dbReference>
<reference evidence="11 12" key="1">
    <citation type="submission" date="2019-01" db="EMBL/GenBank/DDBJ databases">
        <title>Litorilituus lipolytica sp. nov., isolated from intertidal sand of the Yellow Sea in China.</title>
        <authorList>
            <person name="Liu A."/>
        </authorList>
    </citation>
    <scope>NUCLEOTIDE SEQUENCE [LARGE SCALE GENOMIC DNA]</scope>
    <source>
        <strain evidence="11 12">RZ04</strain>
    </source>
</reference>
<proteinExistence type="inferred from homology"/>
<evidence type="ECO:0000256" key="2">
    <source>
        <dbReference type="ARBA" id="ARBA00009984"/>
    </source>
</evidence>
<dbReference type="OrthoDB" id="9795612at2"/>
<keyword evidence="4" id="KW-1003">Cell membrane</keyword>
<feature type="domain" description="Type II secretion system protein GspG C-terminal" evidence="10">
    <location>
        <begin position="30"/>
        <end position="130"/>
    </location>
</feature>
<dbReference type="GO" id="GO:0005886">
    <property type="term" value="C:plasma membrane"/>
    <property type="evidence" value="ECO:0007669"/>
    <property type="project" value="UniProtKB-SubCell"/>
</dbReference>
<evidence type="ECO:0000256" key="3">
    <source>
        <dbReference type="ARBA" id="ARBA00020042"/>
    </source>
</evidence>
<evidence type="ECO:0000256" key="4">
    <source>
        <dbReference type="ARBA" id="ARBA00022475"/>
    </source>
</evidence>
<dbReference type="InterPro" id="IPR000983">
    <property type="entry name" value="Bac_GSPG_pilin"/>
</dbReference>
<evidence type="ECO:0000256" key="5">
    <source>
        <dbReference type="ARBA" id="ARBA00022481"/>
    </source>
</evidence>
<evidence type="ECO:0000256" key="6">
    <source>
        <dbReference type="ARBA" id="ARBA00022519"/>
    </source>
</evidence>
<evidence type="ECO:0000259" key="10">
    <source>
        <dbReference type="Pfam" id="PF08334"/>
    </source>
</evidence>
<dbReference type="Pfam" id="PF08334">
    <property type="entry name" value="T2SSG"/>
    <property type="match status" value="1"/>
</dbReference>